<feature type="transmembrane region" description="Helical" evidence="8">
    <location>
        <begin position="345"/>
        <end position="367"/>
    </location>
</feature>
<dbReference type="InterPro" id="IPR035919">
    <property type="entry name" value="EAL_sf"/>
</dbReference>
<evidence type="ECO:0000256" key="5">
    <source>
        <dbReference type="ARBA" id="ARBA00022692"/>
    </source>
</evidence>
<evidence type="ECO:0000256" key="1">
    <source>
        <dbReference type="ARBA" id="ARBA00004651"/>
    </source>
</evidence>
<keyword evidence="6 8" id="KW-1133">Transmembrane helix</keyword>
<dbReference type="PATRIC" id="fig|693.5.peg.1406"/>
<dbReference type="InterPro" id="IPR050706">
    <property type="entry name" value="Cyclic-di-GMP_PDE-like"/>
</dbReference>
<comment type="subcellular location">
    <subcellularLocation>
        <location evidence="1">Cell membrane</location>
        <topology evidence="1">Multi-pass membrane protein</topology>
    </subcellularLocation>
</comment>
<dbReference type="NCBIfam" id="TIGR00254">
    <property type="entry name" value="GGDEF"/>
    <property type="match status" value="1"/>
</dbReference>
<keyword evidence="11" id="KW-0808">Transferase</keyword>
<feature type="transmembrane region" description="Helical" evidence="8">
    <location>
        <begin position="12"/>
        <end position="31"/>
    </location>
</feature>
<keyword evidence="7 8" id="KW-0472">Membrane</keyword>
<proteinExistence type="predicted"/>
<dbReference type="SUPFAM" id="SSF55073">
    <property type="entry name" value="Nucleotide cyclase"/>
    <property type="match status" value="1"/>
</dbReference>
<name>A0A0M0HRD4_VIBNE</name>
<dbReference type="SUPFAM" id="SSF141868">
    <property type="entry name" value="EAL domain-like"/>
    <property type="match status" value="1"/>
</dbReference>
<dbReference type="OrthoDB" id="1316910at2"/>
<dbReference type="GO" id="GO:0071111">
    <property type="term" value="F:cyclic-guanylate-specific phosphodiesterase activity"/>
    <property type="evidence" value="ECO:0007669"/>
    <property type="project" value="UniProtKB-EC"/>
</dbReference>
<dbReference type="RefSeq" id="WP_053395037.1">
    <property type="nucleotide sequence ID" value="NZ_LHPJ01000005.1"/>
</dbReference>
<keyword evidence="4" id="KW-0973">c-di-GMP</keyword>
<keyword evidence="3" id="KW-1003">Cell membrane</keyword>
<dbReference type="SMART" id="SM01049">
    <property type="entry name" value="Cache_2"/>
    <property type="match status" value="1"/>
</dbReference>
<protein>
    <recommendedName>
        <fullName evidence="2">cyclic-guanylate-specific phosphodiesterase</fullName>
        <ecNumber evidence="2">3.1.4.52</ecNumber>
    </recommendedName>
</protein>
<evidence type="ECO:0000256" key="8">
    <source>
        <dbReference type="SAM" id="Phobius"/>
    </source>
</evidence>
<dbReference type="InterPro" id="IPR033480">
    <property type="entry name" value="sCache_2"/>
</dbReference>
<dbReference type="InterPro" id="IPR001633">
    <property type="entry name" value="EAL_dom"/>
</dbReference>
<dbReference type="PANTHER" id="PTHR33121:SF70">
    <property type="entry name" value="SIGNALING PROTEIN YKOW"/>
    <property type="match status" value="1"/>
</dbReference>
<evidence type="ECO:0000259" key="9">
    <source>
        <dbReference type="PROSITE" id="PS50883"/>
    </source>
</evidence>
<evidence type="ECO:0000256" key="4">
    <source>
        <dbReference type="ARBA" id="ARBA00022636"/>
    </source>
</evidence>
<dbReference type="InterPro" id="IPR004010">
    <property type="entry name" value="Double_Cache_2"/>
</dbReference>
<dbReference type="PROSITE" id="PS50883">
    <property type="entry name" value="EAL"/>
    <property type="match status" value="1"/>
</dbReference>
<organism evidence="11 12">
    <name type="scientific">Vibrio nereis</name>
    <dbReference type="NCBI Taxonomy" id="693"/>
    <lineage>
        <taxon>Bacteria</taxon>
        <taxon>Pseudomonadati</taxon>
        <taxon>Pseudomonadota</taxon>
        <taxon>Gammaproteobacteria</taxon>
        <taxon>Vibrionales</taxon>
        <taxon>Vibrionaceae</taxon>
        <taxon>Vibrio</taxon>
    </lineage>
</organism>
<evidence type="ECO:0000256" key="2">
    <source>
        <dbReference type="ARBA" id="ARBA00012282"/>
    </source>
</evidence>
<keyword evidence="11" id="KW-0418">Kinase</keyword>
<dbReference type="InterPro" id="IPR029787">
    <property type="entry name" value="Nucleotide_cyclase"/>
</dbReference>
<dbReference type="Pfam" id="PF00990">
    <property type="entry name" value="GGDEF"/>
    <property type="match status" value="1"/>
</dbReference>
<dbReference type="Pfam" id="PF08269">
    <property type="entry name" value="dCache_2"/>
    <property type="match status" value="1"/>
</dbReference>
<dbReference type="CDD" id="cd01949">
    <property type="entry name" value="GGDEF"/>
    <property type="match status" value="1"/>
</dbReference>
<evidence type="ECO:0000256" key="7">
    <source>
        <dbReference type="ARBA" id="ARBA00023136"/>
    </source>
</evidence>
<reference evidence="12" key="1">
    <citation type="submission" date="2015-08" db="EMBL/GenBank/DDBJ databases">
        <title>Vibrio galatheae sp. nov., a novel member of the Vibrionaceae family isolated from the Solomon Islands.</title>
        <authorList>
            <person name="Giubergia S."/>
            <person name="Machado H."/>
            <person name="Mateiu R.V."/>
            <person name="Gram L."/>
        </authorList>
    </citation>
    <scope>NUCLEOTIDE SEQUENCE [LARGE SCALE GENOMIC DNA]</scope>
    <source>
        <strain evidence="12">DSM 19584</strain>
    </source>
</reference>
<feature type="domain" description="EAL" evidence="9">
    <location>
        <begin position="572"/>
        <end position="826"/>
    </location>
</feature>
<dbReference type="GO" id="GO:0005886">
    <property type="term" value="C:plasma membrane"/>
    <property type="evidence" value="ECO:0007669"/>
    <property type="project" value="UniProtKB-SubCell"/>
</dbReference>
<gene>
    <name evidence="11" type="ORF">AKJ17_06880</name>
</gene>
<dbReference type="Gene3D" id="3.20.20.450">
    <property type="entry name" value="EAL domain"/>
    <property type="match status" value="1"/>
</dbReference>
<evidence type="ECO:0000313" key="11">
    <source>
        <dbReference type="EMBL" id="KOO04624.1"/>
    </source>
</evidence>
<comment type="caution">
    <text evidence="11">The sequence shown here is derived from an EMBL/GenBank/DDBJ whole genome shotgun (WGS) entry which is preliminary data.</text>
</comment>
<evidence type="ECO:0000256" key="3">
    <source>
        <dbReference type="ARBA" id="ARBA00022475"/>
    </source>
</evidence>
<evidence type="ECO:0000313" key="12">
    <source>
        <dbReference type="Proteomes" id="UP000037515"/>
    </source>
</evidence>
<dbReference type="EMBL" id="LHPJ01000005">
    <property type="protein sequence ID" value="KOO04624.1"/>
    <property type="molecule type" value="Genomic_DNA"/>
</dbReference>
<dbReference type="EC" id="3.1.4.52" evidence="2"/>
<evidence type="ECO:0000259" key="10">
    <source>
        <dbReference type="PROSITE" id="PS50887"/>
    </source>
</evidence>
<keyword evidence="12" id="KW-1185">Reference proteome</keyword>
<dbReference type="InterPro" id="IPR043128">
    <property type="entry name" value="Rev_trsase/Diguanyl_cyclase"/>
</dbReference>
<dbReference type="GO" id="GO:0016301">
    <property type="term" value="F:kinase activity"/>
    <property type="evidence" value="ECO:0007669"/>
    <property type="project" value="UniProtKB-KW"/>
</dbReference>
<dbReference type="PANTHER" id="PTHR33121">
    <property type="entry name" value="CYCLIC DI-GMP PHOSPHODIESTERASE PDEF"/>
    <property type="match status" value="1"/>
</dbReference>
<dbReference type="PROSITE" id="PS50887">
    <property type="entry name" value="GGDEF"/>
    <property type="match status" value="1"/>
</dbReference>
<evidence type="ECO:0000256" key="6">
    <source>
        <dbReference type="ARBA" id="ARBA00022989"/>
    </source>
</evidence>
<dbReference type="SMART" id="SM00052">
    <property type="entry name" value="EAL"/>
    <property type="match status" value="1"/>
</dbReference>
<dbReference type="AlphaFoldDB" id="A0A0M0HRD4"/>
<dbReference type="Pfam" id="PF00563">
    <property type="entry name" value="EAL"/>
    <property type="match status" value="1"/>
</dbReference>
<dbReference type="STRING" id="693.AKJ17_06880"/>
<dbReference type="Gene3D" id="3.30.450.20">
    <property type="entry name" value="PAS domain"/>
    <property type="match status" value="2"/>
</dbReference>
<dbReference type="FunFam" id="3.20.20.450:FF:000001">
    <property type="entry name" value="Cyclic di-GMP phosphodiesterase yahA"/>
    <property type="match status" value="1"/>
</dbReference>
<sequence>MDELTDKKLLNLITYAPATIVGAFFLFWMVLSVTDLVISSKEELLEFQEEYQQRQNTILTKQVEYVAQQVKFARLQTEHQLENTIQNRIHEAHKIATRLYESNKHLPEEQVTKIITDALRVMRFNEGRGYFFIYKMNGINVMHPLLPQVEGTSLWDYQDSRGNYIVRDMGKDVKKHGEAFYRWWFVKPDNKEKQFEKIGFGQYFEPYDWYIGTGDYVVDVENDIKKTVLKWIKNLRFGEFGYVLVLDADGTVLSHINSDVIGKKALELVSPDQVKSTKQLLNANNTFVEYHDIYQPDTVSDNTKTSYVIKESSWDWSISAGVYNERSNRVLAQRQAKMEEEQHRAIIQMIIIGSAATLIVALCSLALSKVIAKRFTRFQARINTNFHQLQDAKDKLEYLARHDELTGLPNRSLLHEQISQGIKNSARNCQMLAVMFVDLDDFKKVNDVYGHTAGDQLLTEIGKKFESFLEPGEFVARFGGDEFIFCFPYLTSLTAASNKVEQIKNVFQSQFTLEGKMLHASCSIGVSMFPTDGYEPEDLISKADIVLYKSKARQKGDVLFYDSAINQQVQHDFLLEHELRHAIERGELSVAYQPQIEAKTGKLYGVEALIRWHNPQLGHVSPFEFIALAEEIGLVDQLGEFVLHRACDDIGRLFPTSQSDLRLSVNISPMQLMSANFVPHLQSVVAQHNLPSSRITLEITENVLINDLPKVTPIIARLKELGFAISLDDFGTGYSSLSYLNTLSLDELKIDRSFVDKMLSSEQSNSLVKAILAIAESSDMMVVAEGVETDVQKQILIDYGCDFLQGYLIDKPLPIEQLNEKYAVKYLELEEI</sequence>
<dbReference type="InterPro" id="IPR000160">
    <property type="entry name" value="GGDEF_dom"/>
</dbReference>
<dbReference type="Gene3D" id="3.30.70.270">
    <property type="match status" value="1"/>
</dbReference>
<dbReference type="Proteomes" id="UP000037515">
    <property type="component" value="Unassembled WGS sequence"/>
</dbReference>
<dbReference type="SMART" id="SM00267">
    <property type="entry name" value="GGDEF"/>
    <property type="match status" value="1"/>
</dbReference>
<accession>A0A0M0HRD4</accession>
<feature type="domain" description="GGDEF" evidence="10">
    <location>
        <begin position="430"/>
        <end position="563"/>
    </location>
</feature>
<keyword evidence="5 8" id="KW-0812">Transmembrane</keyword>
<dbReference type="CDD" id="cd01948">
    <property type="entry name" value="EAL"/>
    <property type="match status" value="1"/>
</dbReference>